<reference evidence="2 3" key="1">
    <citation type="journal article" date="2020" name="Int. J. Syst. Evol. Microbiol.">
        <title>Novel acetic acid bacteria from cider fermentations: Acetobacter conturbans sp. nov. and Acetobacter fallax sp. nov.</title>
        <authorList>
            <person name="Sombolestani A.S."/>
            <person name="Cleenwerck I."/>
            <person name="Cnockaert M."/>
            <person name="Borremans W."/>
            <person name="Wieme A.D."/>
            <person name="De Vuyst L."/>
            <person name="Vandamme P."/>
        </authorList>
    </citation>
    <scope>NUCLEOTIDE SEQUENCE [LARGE SCALE GENOMIC DNA]</scope>
    <source>
        <strain evidence="2 3">LMG 30640</strain>
    </source>
</reference>
<dbReference type="SMART" id="SM00530">
    <property type="entry name" value="HTH_XRE"/>
    <property type="match status" value="1"/>
</dbReference>
<dbReference type="EMBL" id="WOTB01000057">
    <property type="protein sequence ID" value="NHN86830.1"/>
    <property type="molecule type" value="Genomic_DNA"/>
</dbReference>
<dbReference type="Proteomes" id="UP000635278">
    <property type="component" value="Unassembled WGS sequence"/>
</dbReference>
<comment type="caution">
    <text evidence="2">The sequence shown here is derived from an EMBL/GenBank/DDBJ whole genome shotgun (WGS) entry which is preliminary data.</text>
</comment>
<accession>A0ABX0JWG7</accession>
<gene>
    <name evidence="2" type="ORF">GOB93_19820</name>
</gene>
<keyword evidence="3" id="KW-1185">Reference proteome</keyword>
<protein>
    <submittedName>
        <fullName evidence="2">Helix-turn-helix domain-containing protein</fullName>
    </submittedName>
</protein>
<dbReference type="Pfam" id="PF01381">
    <property type="entry name" value="HTH_3"/>
    <property type="match status" value="1"/>
</dbReference>
<dbReference type="InterPro" id="IPR001387">
    <property type="entry name" value="Cro/C1-type_HTH"/>
</dbReference>
<evidence type="ECO:0000313" key="2">
    <source>
        <dbReference type="EMBL" id="NHN86830.1"/>
    </source>
</evidence>
<dbReference type="SUPFAM" id="SSF47413">
    <property type="entry name" value="lambda repressor-like DNA-binding domains"/>
    <property type="match status" value="1"/>
</dbReference>
<proteinExistence type="predicted"/>
<dbReference type="Gene3D" id="1.10.260.40">
    <property type="entry name" value="lambda repressor-like DNA-binding domains"/>
    <property type="match status" value="1"/>
</dbReference>
<evidence type="ECO:0000313" key="3">
    <source>
        <dbReference type="Proteomes" id="UP000635278"/>
    </source>
</evidence>
<dbReference type="InterPro" id="IPR010982">
    <property type="entry name" value="Lambda_DNA-bd_dom_sf"/>
</dbReference>
<organism evidence="2 3">
    <name type="scientific">Acetobacter musti</name>
    <dbReference type="NCBI Taxonomy" id="864732"/>
    <lineage>
        <taxon>Bacteria</taxon>
        <taxon>Pseudomonadati</taxon>
        <taxon>Pseudomonadota</taxon>
        <taxon>Alphaproteobacteria</taxon>
        <taxon>Acetobacterales</taxon>
        <taxon>Acetobacteraceae</taxon>
        <taxon>Acetobacter</taxon>
    </lineage>
</organism>
<feature type="domain" description="HTH cro/C1-type" evidence="1">
    <location>
        <begin position="17"/>
        <end position="71"/>
    </location>
</feature>
<dbReference type="CDD" id="cd00093">
    <property type="entry name" value="HTH_XRE"/>
    <property type="match status" value="1"/>
</dbReference>
<dbReference type="PROSITE" id="PS50943">
    <property type="entry name" value="HTH_CROC1"/>
    <property type="match status" value="1"/>
</dbReference>
<evidence type="ECO:0000259" key="1">
    <source>
        <dbReference type="PROSITE" id="PS50943"/>
    </source>
</evidence>
<dbReference type="RefSeq" id="WP_173585144.1">
    <property type="nucleotide sequence ID" value="NZ_WOTB01000057.1"/>
</dbReference>
<name>A0ABX0JWG7_9PROT</name>
<sequence length="76" mass="8448">MMRNSKSSAEHIIGNNLSRIRRENGIALSELAAAIDISYDRIAQAEAGRVRLSPEELIAISQFLNIKLSQLLNNLQ</sequence>